<sequence length="147" mass="13255">MTLKPWAWAGLGIAGAGVVTLVGFAFVDLGAADQIASVAGGSVGVIGLVLAAIAQFGGSSAPPVPPAPAPRPRGVEASGTGAIAAGGSIGSASTGGTAPPPQGNPPATPPATPPSSGAAPGPSTSVTASGHGSIAAGGDIGSASTGT</sequence>
<evidence type="ECO:0000256" key="1">
    <source>
        <dbReference type="SAM" id="MobiDB-lite"/>
    </source>
</evidence>
<feature type="transmembrane region" description="Helical" evidence="2">
    <location>
        <begin position="6"/>
        <end position="26"/>
    </location>
</feature>
<evidence type="ECO:0000313" key="3">
    <source>
        <dbReference type="EMBL" id="MDX2911739.1"/>
    </source>
</evidence>
<accession>A0ABU4L9A8</accession>
<keyword evidence="2" id="KW-0812">Transmembrane</keyword>
<evidence type="ECO:0000256" key="2">
    <source>
        <dbReference type="SAM" id="Phobius"/>
    </source>
</evidence>
<proteinExistence type="predicted"/>
<feature type="compositionally biased region" description="Pro residues" evidence="1">
    <location>
        <begin position="98"/>
        <end position="113"/>
    </location>
</feature>
<feature type="transmembrane region" description="Helical" evidence="2">
    <location>
        <begin position="38"/>
        <end position="58"/>
    </location>
</feature>
<organism evidence="3 4">
    <name type="scientific">Streptomyces griseiscabiei</name>
    <dbReference type="NCBI Taxonomy" id="2993540"/>
    <lineage>
        <taxon>Bacteria</taxon>
        <taxon>Bacillati</taxon>
        <taxon>Actinomycetota</taxon>
        <taxon>Actinomycetes</taxon>
        <taxon>Kitasatosporales</taxon>
        <taxon>Streptomycetaceae</taxon>
        <taxon>Streptomyces</taxon>
    </lineage>
</organism>
<gene>
    <name evidence="3" type="ORF">PV517_24020</name>
</gene>
<evidence type="ECO:0000313" key="4">
    <source>
        <dbReference type="Proteomes" id="UP001271723"/>
    </source>
</evidence>
<keyword evidence="2" id="KW-0472">Membrane</keyword>
<dbReference type="EMBL" id="JARAVY010000009">
    <property type="protein sequence ID" value="MDX2911739.1"/>
    <property type="molecule type" value="Genomic_DNA"/>
</dbReference>
<keyword evidence="4" id="KW-1185">Reference proteome</keyword>
<feature type="compositionally biased region" description="Low complexity" evidence="1">
    <location>
        <begin position="75"/>
        <end position="97"/>
    </location>
</feature>
<feature type="compositionally biased region" description="Pro residues" evidence="1">
    <location>
        <begin position="62"/>
        <end position="71"/>
    </location>
</feature>
<name>A0ABU4L9A8_9ACTN</name>
<dbReference type="RefSeq" id="WP_267299773.1">
    <property type="nucleotide sequence ID" value="NZ_JAGJBZ010000003.1"/>
</dbReference>
<feature type="region of interest" description="Disordered" evidence="1">
    <location>
        <begin position="59"/>
        <end position="147"/>
    </location>
</feature>
<reference evidence="3 4" key="1">
    <citation type="journal article" date="2023" name="Microb. Genom.">
        <title>Mesoterricola silvestris gen. nov., sp. nov., Mesoterricola sediminis sp. nov., Geothrix oryzae sp. nov., Geothrix edaphica sp. nov., Geothrix rubra sp. nov., and Geothrix limicola sp. nov., six novel members of Acidobacteriota isolated from soils.</title>
        <authorList>
            <person name="Weisberg A.J."/>
            <person name="Pearce E."/>
            <person name="Kramer C.G."/>
            <person name="Chang J.H."/>
            <person name="Clarke C.R."/>
        </authorList>
    </citation>
    <scope>NUCLEOTIDE SEQUENCE [LARGE SCALE GENOMIC DNA]</scope>
    <source>
        <strain evidence="3 4">NRRL_B-2795</strain>
    </source>
</reference>
<evidence type="ECO:0008006" key="5">
    <source>
        <dbReference type="Google" id="ProtNLM"/>
    </source>
</evidence>
<protein>
    <recommendedName>
        <fullName evidence="5">Secreted protein</fullName>
    </recommendedName>
</protein>
<dbReference type="Proteomes" id="UP001271723">
    <property type="component" value="Unassembled WGS sequence"/>
</dbReference>
<comment type="caution">
    <text evidence="3">The sequence shown here is derived from an EMBL/GenBank/DDBJ whole genome shotgun (WGS) entry which is preliminary data.</text>
</comment>
<feature type="compositionally biased region" description="Low complexity" evidence="1">
    <location>
        <begin position="114"/>
        <end position="147"/>
    </location>
</feature>
<keyword evidence="2" id="KW-1133">Transmembrane helix</keyword>